<evidence type="ECO:0000313" key="2">
    <source>
        <dbReference type="EMBL" id="GAA3221712.1"/>
    </source>
</evidence>
<evidence type="ECO:0000259" key="1">
    <source>
        <dbReference type="Pfam" id="PF13191"/>
    </source>
</evidence>
<name>A0ABP6QDW5_9ACTN</name>
<dbReference type="EMBL" id="BAAAUV010000012">
    <property type="protein sequence ID" value="GAA3221712.1"/>
    <property type="molecule type" value="Genomic_DNA"/>
</dbReference>
<sequence length="193" mass="20357">MRPTEAGSVPDGRAAEIAARIRRLGEGRGGILIIEGMPETGKSRLAGEARALAESAGIRVLSGAGERVRRTVPFGALRRALESGTGSVADAGIVRTLSESADQRFWLFPALGDQLRRASLEAPLLVIVDELQWCDTGTLLALRALAPRLSSDAILWLIVVRAGVPGPAVRATVGHLARSSMFSANHHGKGRPT</sequence>
<keyword evidence="3" id="KW-1185">Reference proteome</keyword>
<comment type="caution">
    <text evidence="2">The sequence shown here is derived from an EMBL/GenBank/DDBJ whole genome shotgun (WGS) entry which is preliminary data.</text>
</comment>
<gene>
    <name evidence="2" type="ORF">GCM10010468_47020</name>
</gene>
<dbReference type="SUPFAM" id="SSF52540">
    <property type="entry name" value="P-loop containing nucleoside triphosphate hydrolases"/>
    <property type="match status" value="1"/>
</dbReference>
<reference evidence="3" key="1">
    <citation type="journal article" date="2019" name="Int. J. Syst. Evol. Microbiol.">
        <title>The Global Catalogue of Microorganisms (GCM) 10K type strain sequencing project: providing services to taxonomists for standard genome sequencing and annotation.</title>
        <authorList>
            <consortium name="The Broad Institute Genomics Platform"/>
            <consortium name="The Broad Institute Genome Sequencing Center for Infectious Disease"/>
            <person name="Wu L."/>
            <person name="Ma J."/>
        </authorList>
    </citation>
    <scope>NUCLEOTIDE SEQUENCE [LARGE SCALE GENOMIC DNA]</scope>
    <source>
        <strain evidence="3">JCM 9377</strain>
    </source>
</reference>
<dbReference type="InterPro" id="IPR041664">
    <property type="entry name" value="AAA_16"/>
</dbReference>
<accession>A0ABP6QDW5</accession>
<proteinExistence type="predicted"/>
<dbReference type="Proteomes" id="UP001501237">
    <property type="component" value="Unassembled WGS sequence"/>
</dbReference>
<dbReference type="Pfam" id="PF13191">
    <property type="entry name" value="AAA_16"/>
    <property type="match status" value="1"/>
</dbReference>
<feature type="domain" description="Orc1-like AAA ATPase" evidence="1">
    <location>
        <begin position="12"/>
        <end position="156"/>
    </location>
</feature>
<organism evidence="2 3">
    <name type="scientific">Actinocorallia longicatena</name>
    <dbReference type="NCBI Taxonomy" id="111803"/>
    <lineage>
        <taxon>Bacteria</taxon>
        <taxon>Bacillati</taxon>
        <taxon>Actinomycetota</taxon>
        <taxon>Actinomycetes</taxon>
        <taxon>Streptosporangiales</taxon>
        <taxon>Thermomonosporaceae</taxon>
        <taxon>Actinocorallia</taxon>
    </lineage>
</organism>
<dbReference type="InterPro" id="IPR027417">
    <property type="entry name" value="P-loop_NTPase"/>
</dbReference>
<evidence type="ECO:0000313" key="3">
    <source>
        <dbReference type="Proteomes" id="UP001501237"/>
    </source>
</evidence>
<protein>
    <recommendedName>
        <fullName evidence="1">Orc1-like AAA ATPase domain-containing protein</fullName>
    </recommendedName>
</protein>
<dbReference type="RefSeq" id="WP_344831951.1">
    <property type="nucleotide sequence ID" value="NZ_BAAAUV010000012.1"/>
</dbReference>